<reference evidence="1" key="1">
    <citation type="submission" date="2014-11" db="EMBL/GenBank/DDBJ databases">
        <authorList>
            <person name="Amaro Gonzalez C."/>
        </authorList>
    </citation>
    <scope>NUCLEOTIDE SEQUENCE</scope>
</reference>
<reference evidence="1" key="2">
    <citation type="journal article" date="2015" name="Fish Shellfish Immunol.">
        <title>Early steps in the European eel (Anguilla anguilla)-Vibrio vulnificus interaction in the gills: Role of the RtxA13 toxin.</title>
        <authorList>
            <person name="Callol A."/>
            <person name="Pajuelo D."/>
            <person name="Ebbesson L."/>
            <person name="Teles M."/>
            <person name="MacKenzie S."/>
            <person name="Amaro C."/>
        </authorList>
    </citation>
    <scope>NUCLEOTIDE SEQUENCE</scope>
</reference>
<sequence length="46" mass="5471">MRFPNRTNRSFHSLMPVEPQFLALHFNEVILCQYCHCVIQFSLMAT</sequence>
<dbReference type="EMBL" id="GBXM01025207">
    <property type="protein sequence ID" value="JAH83370.1"/>
    <property type="molecule type" value="Transcribed_RNA"/>
</dbReference>
<name>A0A0E9W1F3_ANGAN</name>
<evidence type="ECO:0000313" key="1">
    <source>
        <dbReference type="EMBL" id="JAH83370.1"/>
    </source>
</evidence>
<dbReference type="AlphaFoldDB" id="A0A0E9W1F3"/>
<organism evidence="1">
    <name type="scientific">Anguilla anguilla</name>
    <name type="common">European freshwater eel</name>
    <name type="synonym">Muraena anguilla</name>
    <dbReference type="NCBI Taxonomy" id="7936"/>
    <lineage>
        <taxon>Eukaryota</taxon>
        <taxon>Metazoa</taxon>
        <taxon>Chordata</taxon>
        <taxon>Craniata</taxon>
        <taxon>Vertebrata</taxon>
        <taxon>Euteleostomi</taxon>
        <taxon>Actinopterygii</taxon>
        <taxon>Neopterygii</taxon>
        <taxon>Teleostei</taxon>
        <taxon>Anguilliformes</taxon>
        <taxon>Anguillidae</taxon>
        <taxon>Anguilla</taxon>
    </lineage>
</organism>
<accession>A0A0E9W1F3</accession>
<protein>
    <submittedName>
        <fullName evidence="1">Uncharacterized protein</fullName>
    </submittedName>
</protein>
<proteinExistence type="predicted"/>